<keyword evidence="3" id="KW-1185">Reference proteome</keyword>
<protein>
    <submittedName>
        <fullName evidence="2">Uncharacterized protein</fullName>
    </submittedName>
</protein>
<accession>A0A6F8XGD5</accession>
<proteinExistence type="predicted"/>
<dbReference type="Proteomes" id="UP000501053">
    <property type="component" value="Chromosome"/>
</dbReference>
<evidence type="ECO:0000313" key="3">
    <source>
        <dbReference type="Proteomes" id="UP000501053"/>
    </source>
</evidence>
<feature type="transmembrane region" description="Helical" evidence="1">
    <location>
        <begin position="64"/>
        <end position="85"/>
    </location>
</feature>
<name>A0A6F8XGD5_9GAMM</name>
<keyword evidence="1" id="KW-1133">Transmembrane helix</keyword>
<feature type="transmembrane region" description="Helical" evidence="1">
    <location>
        <begin position="34"/>
        <end position="52"/>
    </location>
</feature>
<sequence>MGFILAAVLGLFTQPLLSSRLARGELGLKKTFWLYGVLIGGGIYVLGYWLFARTLADPYGDIESGLKQGIFIAGFYSIFVFLGIWRAAKSQPLIQRFVVRYFSVFFLSTFAVSVYVGWTYYVVIALVIFLANKLSRLAPAASAAD</sequence>
<organism evidence="2 3">
    <name type="scientific">Vreelandella aquamarina</name>
    <dbReference type="NCBI Taxonomy" id="77097"/>
    <lineage>
        <taxon>Bacteria</taxon>
        <taxon>Pseudomonadati</taxon>
        <taxon>Pseudomonadota</taxon>
        <taxon>Gammaproteobacteria</taxon>
        <taxon>Oceanospirillales</taxon>
        <taxon>Halomonadaceae</taxon>
        <taxon>Vreelandella</taxon>
    </lineage>
</organism>
<gene>
    <name evidence="2" type="ORF">HMEPL2_28710</name>
</gene>
<reference evidence="2 3" key="1">
    <citation type="submission" date="2020-03" db="EMBL/GenBank/DDBJ databases">
        <title>Complete Genome Sequence of Halomonas meridiana strain Eplume2, isolated from hydrothermal-plume in the north east Pacific Ocean.</title>
        <authorList>
            <person name="Kurihara Y."/>
            <person name="Kawai S."/>
            <person name="Sakai A."/>
            <person name="Galipon J."/>
            <person name="Arakawa K."/>
        </authorList>
    </citation>
    <scope>NUCLEOTIDE SEQUENCE [LARGE SCALE GENOMIC DNA]</scope>
    <source>
        <strain evidence="2 3">Eplume2</strain>
    </source>
</reference>
<feature type="transmembrane region" description="Helical" evidence="1">
    <location>
        <begin position="105"/>
        <end position="131"/>
    </location>
</feature>
<keyword evidence="1" id="KW-0472">Membrane</keyword>
<keyword evidence="1" id="KW-0812">Transmembrane</keyword>
<dbReference type="EMBL" id="AP022869">
    <property type="protein sequence ID" value="BCB72520.1"/>
    <property type="molecule type" value="Genomic_DNA"/>
</dbReference>
<evidence type="ECO:0000313" key="2">
    <source>
        <dbReference type="EMBL" id="BCB72520.1"/>
    </source>
</evidence>
<dbReference type="RefSeq" id="WP_172515286.1">
    <property type="nucleotide sequence ID" value="NZ_AP022869.1"/>
</dbReference>
<evidence type="ECO:0000256" key="1">
    <source>
        <dbReference type="SAM" id="Phobius"/>
    </source>
</evidence>
<dbReference type="AlphaFoldDB" id="A0A6F8XGD5"/>